<name>A0A381Y6V0_9ZZZZ</name>
<feature type="domain" description="FAD dependent oxidoreductase" evidence="1">
    <location>
        <begin position="6"/>
        <end position="130"/>
    </location>
</feature>
<dbReference type="InterPro" id="IPR006076">
    <property type="entry name" value="FAD-dep_OxRdtase"/>
</dbReference>
<dbReference type="Pfam" id="PF01266">
    <property type="entry name" value="DAO"/>
    <property type="match status" value="1"/>
</dbReference>
<accession>A0A381Y6V0</accession>
<feature type="non-terminal residue" evidence="2">
    <location>
        <position position="135"/>
    </location>
</feature>
<evidence type="ECO:0000259" key="1">
    <source>
        <dbReference type="Pfam" id="PF01266"/>
    </source>
</evidence>
<dbReference type="Gene3D" id="3.30.9.10">
    <property type="entry name" value="D-Amino Acid Oxidase, subunit A, domain 2"/>
    <property type="match status" value="1"/>
</dbReference>
<dbReference type="PANTHER" id="PTHR13847">
    <property type="entry name" value="SARCOSINE DEHYDROGENASE-RELATED"/>
    <property type="match status" value="1"/>
</dbReference>
<dbReference type="GO" id="GO:0005759">
    <property type="term" value="C:mitochondrial matrix"/>
    <property type="evidence" value="ECO:0007669"/>
    <property type="project" value="TreeGrafter"/>
</dbReference>
<gene>
    <name evidence="2" type="ORF">METZ01_LOCUS125196</name>
</gene>
<dbReference type="EMBL" id="UINC01017448">
    <property type="protein sequence ID" value="SVA72342.1"/>
    <property type="molecule type" value="Genomic_DNA"/>
</dbReference>
<organism evidence="2">
    <name type="scientific">marine metagenome</name>
    <dbReference type="NCBI Taxonomy" id="408172"/>
    <lineage>
        <taxon>unclassified sequences</taxon>
        <taxon>metagenomes</taxon>
        <taxon>ecological metagenomes</taxon>
    </lineage>
</organism>
<dbReference type="PANTHER" id="PTHR13847:SF193">
    <property type="entry name" value="PYRUVATE DEHYDROGENASE PHOSPHATASE REGULATORY SUBUNIT, MITOCHONDRIAL"/>
    <property type="match status" value="1"/>
</dbReference>
<dbReference type="AlphaFoldDB" id="A0A381Y6V0"/>
<evidence type="ECO:0000313" key="2">
    <source>
        <dbReference type="EMBL" id="SVA72342.1"/>
    </source>
</evidence>
<dbReference type="SUPFAM" id="SSF51905">
    <property type="entry name" value="FAD/NAD(P)-binding domain"/>
    <property type="match status" value="1"/>
</dbReference>
<proteinExistence type="predicted"/>
<protein>
    <recommendedName>
        <fullName evidence="1">FAD dependent oxidoreductase domain-containing protein</fullName>
    </recommendedName>
</protein>
<sequence>MQSHARVVVVGGGAVGVNVLYSLAKRGWTDVCLLERTELTAGSTWHAAGLIPIYSFSYKVGRMIKKTIDIYENLEAETGQGIGWHKCGQLRVAESADRMDEYLNYASIAETQGVRAEILTPEETLDLWPLMERSP</sequence>
<dbReference type="InterPro" id="IPR036188">
    <property type="entry name" value="FAD/NAD-bd_sf"/>
</dbReference>
<dbReference type="Gene3D" id="3.50.50.60">
    <property type="entry name" value="FAD/NAD(P)-binding domain"/>
    <property type="match status" value="1"/>
</dbReference>
<reference evidence="2" key="1">
    <citation type="submission" date="2018-05" db="EMBL/GenBank/DDBJ databases">
        <authorList>
            <person name="Lanie J.A."/>
            <person name="Ng W.-L."/>
            <person name="Kazmierczak K.M."/>
            <person name="Andrzejewski T.M."/>
            <person name="Davidsen T.M."/>
            <person name="Wayne K.J."/>
            <person name="Tettelin H."/>
            <person name="Glass J.I."/>
            <person name="Rusch D."/>
            <person name="Podicherti R."/>
            <person name="Tsui H.-C.T."/>
            <person name="Winkler M.E."/>
        </authorList>
    </citation>
    <scope>NUCLEOTIDE SEQUENCE</scope>
</reference>